<protein>
    <recommendedName>
        <fullName evidence="2">RING-type E3 ubiquitin transferase</fullName>
        <ecNumber evidence="2">2.3.2.27</ecNumber>
    </recommendedName>
</protein>
<reference evidence="12" key="1">
    <citation type="submission" date="2025-08" db="UniProtKB">
        <authorList>
            <consortium name="RefSeq"/>
        </authorList>
    </citation>
    <scope>IDENTIFICATION</scope>
</reference>
<dbReference type="GO" id="GO:0008270">
    <property type="term" value="F:zinc ion binding"/>
    <property type="evidence" value="ECO:0007669"/>
    <property type="project" value="UniProtKB-KW"/>
</dbReference>
<keyword evidence="6" id="KW-0833">Ubl conjugation pathway</keyword>
<dbReference type="EC" id="2.3.2.27" evidence="2"/>
<dbReference type="SUPFAM" id="SSF57850">
    <property type="entry name" value="RING/U-box"/>
    <property type="match status" value="1"/>
</dbReference>
<feature type="region of interest" description="Disordered" evidence="9">
    <location>
        <begin position="346"/>
        <end position="399"/>
    </location>
</feature>
<evidence type="ECO:0000256" key="8">
    <source>
        <dbReference type="PROSITE-ProRule" id="PRU00175"/>
    </source>
</evidence>
<dbReference type="FunFam" id="3.30.40.10:FF:000746">
    <property type="entry name" value="E3 ubiquitin-protein ligase RHF2A"/>
    <property type="match status" value="1"/>
</dbReference>
<feature type="domain" description="RING-type" evidence="10">
    <location>
        <begin position="36"/>
        <end position="76"/>
    </location>
</feature>
<dbReference type="GO" id="GO:0055046">
    <property type="term" value="P:microgametogenesis"/>
    <property type="evidence" value="ECO:0007669"/>
    <property type="project" value="EnsemblPlants"/>
</dbReference>
<dbReference type="Pfam" id="PF13639">
    <property type="entry name" value="zf-RING_2"/>
    <property type="match status" value="1"/>
</dbReference>
<evidence type="ECO:0000256" key="9">
    <source>
        <dbReference type="SAM" id="MobiDB-lite"/>
    </source>
</evidence>
<dbReference type="Proteomes" id="UP000504604">
    <property type="component" value="Linkage group LG9"/>
</dbReference>
<evidence type="ECO:0000256" key="3">
    <source>
        <dbReference type="ARBA" id="ARBA00022679"/>
    </source>
</evidence>
<dbReference type="GeneID" id="105170992"/>
<accession>A0A6I9TYR7</accession>
<proteinExistence type="predicted"/>
<dbReference type="GO" id="GO:0009561">
    <property type="term" value="P:megagametogenesis"/>
    <property type="evidence" value="ECO:0007669"/>
    <property type="project" value="EnsemblPlants"/>
</dbReference>
<dbReference type="PROSITE" id="PS50089">
    <property type="entry name" value="ZF_RING_2"/>
    <property type="match status" value="1"/>
</dbReference>
<evidence type="ECO:0000256" key="1">
    <source>
        <dbReference type="ARBA" id="ARBA00000900"/>
    </source>
</evidence>
<evidence type="ECO:0000313" key="12">
    <source>
        <dbReference type="RefSeq" id="XP_011090277.1"/>
    </source>
</evidence>
<evidence type="ECO:0000256" key="7">
    <source>
        <dbReference type="ARBA" id="ARBA00022833"/>
    </source>
</evidence>
<sequence>MEEEKVAQEGKVCENHLTSAAAFVEGGIQEACDDACSICLEAFCDSDPSTLTTCKHEFHLQCILEWCQRSSQCPMCWQPISLKDPSGQELLEAVEHERNVRMNPPRNTTIFHHPTLGDFELQHLPVSASESELEERIIQHLAAAAAMGRARQLARREGQRSRSSAQGRPHFLVFSTHPNGTSTTSSASSVAQRDGTGPPPAVMIAAPNSPFITVGEDSAQFITRPSSAQADQLTTTASGSSPGTYQQGTSSSNRRSPAQTSPSSQDRAGPSDLQSFSESLKSRLSALSTRYKESITKSTRGWKERLFARNSSTPEPPTEVRREVDPNMTPPQGIATVSRMMDHLEIAEDGRADTPTASSNSGDSRTPDATDQQTIVMGGRPSLNEDDSRAPCPAGPASN</sequence>
<dbReference type="KEGG" id="sind:105170992"/>
<name>A0A6I9TYR7_SESIN</name>
<dbReference type="GO" id="GO:0051726">
    <property type="term" value="P:regulation of cell cycle"/>
    <property type="evidence" value="ECO:0007669"/>
    <property type="project" value="EnsemblPlants"/>
</dbReference>
<dbReference type="PANTHER" id="PTHR46463:SF27">
    <property type="entry name" value="OS03G0788800 PROTEIN"/>
    <property type="match status" value="1"/>
</dbReference>
<keyword evidence="7" id="KW-0862">Zinc</keyword>
<dbReference type="OrthoDB" id="1681166at2759"/>
<feature type="region of interest" description="Disordered" evidence="9">
    <location>
        <begin position="305"/>
        <end position="333"/>
    </location>
</feature>
<feature type="compositionally biased region" description="Polar residues" evidence="9">
    <location>
        <begin position="355"/>
        <end position="375"/>
    </location>
</feature>
<keyword evidence="5 8" id="KW-0863">Zinc-finger</keyword>
<feature type="region of interest" description="Disordered" evidence="9">
    <location>
        <begin position="152"/>
        <end position="206"/>
    </location>
</feature>
<feature type="region of interest" description="Disordered" evidence="9">
    <location>
        <begin position="225"/>
        <end position="279"/>
    </location>
</feature>
<evidence type="ECO:0000256" key="6">
    <source>
        <dbReference type="ARBA" id="ARBA00022786"/>
    </source>
</evidence>
<dbReference type="RefSeq" id="XP_011090277.1">
    <property type="nucleotide sequence ID" value="XM_011091975.2"/>
</dbReference>
<dbReference type="Gene3D" id="3.30.40.10">
    <property type="entry name" value="Zinc/RING finger domain, C3HC4 (zinc finger)"/>
    <property type="match status" value="1"/>
</dbReference>
<evidence type="ECO:0000259" key="10">
    <source>
        <dbReference type="PROSITE" id="PS50089"/>
    </source>
</evidence>
<dbReference type="InterPro" id="IPR013083">
    <property type="entry name" value="Znf_RING/FYVE/PHD"/>
</dbReference>
<evidence type="ECO:0000256" key="2">
    <source>
        <dbReference type="ARBA" id="ARBA00012483"/>
    </source>
</evidence>
<dbReference type="InterPro" id="IPR001841">
    <property type="entry name" value="Znf_RING"/>
</dbReference>
<dbReference type="GO" id="GO:0061630">
    <property type="term" value="F:ubiquitin protein ligase activity"/>
    <property type="evidence" value="ECO:0007669"/>
    <property type="project" value="UniProtKB-EC"/>
</dbReference>
<dbReference type="SMART" id="SM00184">
    <property type="entry name" value="RING"/>
    <property type="match status" value="1"/>
</dbReference>
<keyword evidence="11" id="KW-1185">Reference proteome</keyword>
<dbReference type="InParanoid" id="A0A6I9TYR7"/>
<dbReference type="GO" id="GO:0051603">
    <property type="term" value="P:proteolysis involved in protein catabolic process"/>
    <property type="evidence" value="ECO:0007669"/>
    <property type="project" value="EnsemblPlants"/>
</dbReference>
<comment type="catalytic activity">
    <reaction evidence="1">
        <text>S-ubiquitinyl-[E2 ubiquitin-conjugating enzyme]-L-cysteine + [acceptor protein]-L-lysine = [E2 ubiquitin-conjugating enzyme]-L-cysteine + N(6)-ubiquitinyl-[acceptor protein]-L-lysine.</text>
        <dbReference type="EC" id="2.3.2.27"/>
    </reaction>
</comment>
<organism evidence="11 12">
    <name type="scientific">Sesamum indicum</name>
    <name type="common">Oriental sesame</name>
    <name type="synonym">Sesamum orientale</name>
    <dbReference type="NCBI Taxonomy" id="4182"/>
    <lineage>
        <taxon>Eukaryota</taxon>
        <taxon>Viridiplantae</taxon>
        <taxon>Streptophyta</taxon>
        <taxon>Embryophyta</taxon>
        <taxon>Tracheophyta</taxon>
        <taxon>Spermatophyta</taxon>
        <taxon>Magnoliopsida</taxon>
        <taxon>eudicotyledons</taxon>
        <taxon>Gunneridae</taxon>
        <taxon>Pentapetalae</taxon>
        <taxon>asterids</taxon>
        <taxon>lamiids</taxon>
        <taxon>Lamiales</taxon>
        <taxon>Pedaliaceae</taxon>
        <taxon>Sesamum</taxon>
    </lineage>
</organism>
<keyword evidence="3" id="KW-0808">Transferase</keyword>
<dbReference type="AlphaFoldDB" id="A0A6I9TYR7"/>
<dbReference type="PANTHER" id="PTHR46463">
    <property type="entry name" value="ZINC FINGER, RING/FYVE/PHD-TYPE"/>
    <property type="match status" value="1"/>
</dbReference>
<gene>
    <name evidence="12" type="primary">LOC105170992</name>
</gene>
<keyword evidence="4" id="KW-0479">Metal-binding</keyword>
<evidence type="ECO:0000256" key="4">
    <source>
        <dbReference type="ARBA" id="ARBA00022723"/>
    </source>
</evidence>
<dbReference type="Gramene" id="SIN_1015130.t">
    <property type="protein sequence ID" value="SIN_1015130.t"/>
    <property type="gene ID" value="SIN_1015130"/>
</dbReference>
<evidence type="ECO:0000256" key="5">
    <source>
        <dbReference type="ARBA" id="ARBA00022771"/>
    </source>
</evidence>
<dbReference type="FunCoup" id="A0A6I9TYR7">
    <property type="interactions" value="1589"/>
</dbReference>
<evidence type="ECO:0000313" key="11">
    <source>
        <dbReference type="Proteomes" id="UP000504604"/>
    </source>
</evidence>